<dbReference type="FunFam" id="1.20.1560.10:FF:000014">
    <property type="entry name" value="Multidrug resistance-associated protein member 4"/>
    <property type="match status" value="1"/>
</dbReference>
<dbReference type="InterPro" id="IPR003439">
    <property type="entry name" value="ABC_transporter-like_ATP-bd"/>
</dbReference>
<evidence type="ECO:0000256" key="4">
    <source>
        <dbReference type="ARBA" id="ARBA00022737"/>
    </source>
</evidence>
<feature type="transmembrane region" description="Helical" evidence="9">
    <location>
        <begin position="722"/>
        <end position="743"/>
    </location>
</feature>
<dbReference type="PANTHER" id="PTHR24223">
    <property type="entry name" value="ATP-BINDING CASSETTE SUB-FAMILY C"/>
    <property type="match status" value="1"/>
</dbReference>
<dbReference type="InterPro" id="IPR044726">
    <property type="entry name" value="ABCC_6TM_D2"/>
</dbReference>
<sequence>FRRGIEEDDIYEVLPSLKSSKLGDNLEKHSPKNLKDALSPFRLLWTCYGKYYLLWGILQLSVSTVTIIIQPRLVAKFISYFTNHSKITKQEAILYGFLVIALNIVNSTYSHNYSLVMVELGIRIKFAFSSLIYRKILKLNSFHTSKIFTGKIVNLITKDVNNFDSAVFLLNDMWISLTQLTITILVIYYRFGIAIIGGVSFIIFALSVQETKAIRNIFFVKALSLLVGGLTLNVTLYVVILIHTSLGNNFNAEQAFFLVGCFQVLQSTINTSVPLDISQFAELIVSIRRLIEILTITEQTALRKTDSKLRPLIQLDRIDASVKESTIISNTSLKIESGLTVITGKLGSGKSSLLKIILEDYPICKGKLIVEGKLSYAAQKPWLFPSTIKQNIVFGQNFDEKRYQKVLHICDLKMDIDNFEYGDSTIMGDHGINLSKGQEARISLARAVYYDADIYLLDDCLSSLDAQVQDIIFHRCIKNFLTNKIILMVTHNEKHFKESDNVIVMEGGIVKFNGKFNDISNEEIKQISVNEEKVMDEIVFEKIEGEESEGMQEDSNLIKNMKDKTIYHEIKKKGTVDLKVYQKYLRFGGGGCILFLILSVFLLAQISTSYTEKLLTNWIHIQQMKSECKTYNLSNTTQCQYQKTVKRNNEVMILYTVTMIFSTIFVLFRAYTLFNFSSKASNKLHKAAFQAIIHSTMQFFDMHYIGNILNRFSKDMTTVDEYVPFLMYSCLKAAFLVGGVIILVVTVNFYFAIPAIIFSLTVYLARRYYIPTGRSLKRLEAATRSPMIGHFNATLEGLTTIKAYGTQKILQAEFDKYQDINVSAYHMMQCALRAFAYSLDILCNVFIAAVIITFLSFDMGVDVGNVGLAITQSFTLASLIQWGIKQWAELENQMTSVERVLEYTEIDQENRSGLVLENWPSEGTMEFQHVNLSYGNSKNYVLDDINFVINPHSKTGIVGRTGAGKSSLISVLFRLYLNTGRIVIDDVDIKTLSLDFLRSRITVIPQDPFLFSDTIRHNIDPIGHCTDEEIWKVIRMVKMNEVITSLDDIISENGSKFSSGQRQLICLARAIVSKNKIIILDEVAANMDYETDMLINTILEKCFASCTVIIIAHRLHSVLNCQKIMLISKGTVAEFDEPNLLLNNIESIFFKMVEQP</sequence>
<feature type="domain" description="ABC transmembrane type-1" evidence="11">
    <location>
        <begin position="62"/>
        <end position="209"/>
    </location>
</feature>
<feature type="non-terminal residue" evidence="12">
    <location>
        <position position="1"/>
    </location>
</feature>
<evidence type="ECO:0000256" key="7">
    <source>
        <dbReference type="ARBA" id="ARBA00022989"/>
    </source>
</evidence>
<dbReference type="InterPro" id="IPR017871">
    <property type="entry name" value="ABC_transporter-like_CS"/>
</dbReference>
<comment type="subcellular location">
    <subcellularLocation>
        <location evidence="1">Membrane</location>
        <topology evidence="1">Multi-pass membrane protein</topology>
    </subcellularLocation>
</comment>
<feature type="domain" description="ABC transporter" evidence="10">
    <location>
        <begin position="927"/>
        <end position="1154"/>
    </location>
</feature>
<protein>
    <submittedName>
        <fullName evidence="12">ABC tran domain containing protein</fullName>
    </submittedName>
</protein>
<evidence type="ECO:0000256" key="8">
    <source>
        <dbReference type="ARBA" id="ARBA00023136"/>
    </source>
</evidence>
<name>A0A482V162_ASBVE</name>
<evidence type="ECO:0000259" key="10">
    <source>
        <dbReference type="PROSITE" id="PS50893"/>
    </source>
</evidence>
<keyword evidence="6" id="KW-0067">ATP-binding</keyword>
<dbReference type="InterPro" id="IPR027417">
    <property type="entry name" value="P-loop_NTPase"/>
</dbReference>
<keyword evidence="5" id="KW-0547">Nucleotide-binding</keyword>
<keyword evidence="13" id="KW-1185">Reference proteome</keyword>
<comment type="caution">
    <text evidence="12">The sequence shown here is derived from an EMBL/GenBank/DDBJ whole genome shotgun (WGS) entry which is preliminary data.</text>
</comment>
<dbReference type="PROSITE" id="PS50893">
    <property type="entry name" value="ABC_TRANSPORTER_2"/>
    <property type="match status" value="2"/>
</dbReference>
<dbReference type="InterPro" id="IPR003593">
    <property type="entry name" value="AAA+_ATPase"/>
</dbReference>
<keyword evidence="7 9" id="KW-1133">Transmembrane helix</keyword>
<feature type="transmembrane region" description="Helical" evidence="9">
    <location>
        <begin position="652"/>
        <end position="671"/>
    </location>
</feature>
<gene>
    <name evidence="12" type="ORF">BDFB_008154</name>
</gene>
<dbReference type="GO" id="GO:0005524">
    <property type="term" value="F:ATP binding"/>
    <property type="evidence" value="ECO:0007669"/>
    <property type="project" value="UniProtKB-KW"/>
</dbReference>
<dbReference type="CDD" id="cd03244">
    <property type="entry name" value="ABCC_MRP_domain2"/>
    <property type="match status" value="1"/>
</dbReference>
<evidence type="ECO:0000256" key="1">
    <source>
        <dbReference type="ARBA" id="ARBA00004141"/>
    </source>
</evidence>
<dbReference type="OrthoDB" id="6500128at2759"/>
<dbReference type="GO" id="GO:0016887">
    <property type="term" value="F:ATP hydrolysis activity"/>
    <property type="evidence" value="ECO:0007669"/>
    <property type="project" value="InterPro"/>
</dbReference>
<evidence type="ECO:0000256" key="3">
    <source>
        <dbReference type="ARBA" id="ARBA00022692"/>
    </source>
</evidence>
<dbReference type="EMBL" id="QDEB01135312">
    <property type="protein sequence ID" value="RZB38622.1"/>
    <property type="molecule type" value="Genomic_DNA"/>
</dbReference>
<dbReference type="SUPFAM" id="SSF90123">
    <property type="entry name" value="ABC transporter transmembrane region"/>
    <property type="match status" value="2"/>
</dbReference>
<feature type="transmembrane region" description="Helical" evidence="9">
    <location>
        <begin position="92"/>
        <end position="109"/>
    </location>
</feature>
<dbReference type="STRING" id="1661398.A0A482V162"/>
<evidence type="ECO:0000256" key="6">
    <source>
        <dbReference type="ARBA" id="ARBA00022840"/>
    </source>
</evidence>
<dbReference type="SUPFAM" id="SSF52540">
    <property type="entry name" value="P-loop containing nucleoside triphosphate hydrolases"/>
    <property type="match status" value="2"/>
</dbReference>
<dbReference type="AlphaFoldDB" id="A0A482V162"/>
<feature type="transmembrane region" description="Helical" evidence="9">
    <location>
        <begin position="218"/>
        <end position="242"/>
    </location>
</feature>
<dbReference type="Gene3D" id="3.40.50.300">
    <property type="entry name" value="P-loop containing nucleotide triphosphate hydrolases"/>
    <property type="match status" value="2"/>
</dbReference>
<dbReference type="Proteomes" id="UP000292052">
    <property type="component" value="Unassembled WGS sequence"/>
</dbReference>
<keyword evidence="8 9" id="KW-0472">Membrane</keyword>
<dbReference type="PANTHER" id="PTHR24223:SF448">
    <property type="entry name" value="FI20146P1-RELATED"/>
    <property type="match status" value="1"/>
</dbReference>
<dbReference type="GO" id="GO:0016020">
    <property type="term" value="C:membrane"/>
    <property type="evidence" value="ECO:0007669"/>
    <property type="project" value="UniProtKB-SubCell"/>
</dbReference>
<dbReference type="PROSITE" id="PS50929">
    <property type="entry name" value="ABC_TM1F"/>
    <property type="match status" value="2"/>
</dbReference>
<dbReference type="InterPro" id="IPR036640">
    <property type="entry name" value="ABC1_TM_sf"/>
</dbReference>
<keyword evidence="2" id="KW-0813">Transport</keyword>
<dbReference type="Gene3D" id="1.20.1560.10">
    <property type="entry name" value="ABC transporter type 1, transmembrane domain"/>
    <property type="match status" value="2"/>
</dbReference>
<feature type="transmembrane region" description="Helical" evidence="9">
    <location>
        <begin position="584"/>
        <end position="604"/>
    </location>
</feature>
<organism evidence="12 13">
    <name type="scientific">Asbolus verrucosus</name>
    <name type="common">Desert ironclad beetle</name>
    <dbReference type="NCBI Taxonomy" id="1661398"/>
    <lineage>
        <taxon>Eukaryota</taxon>
        <taxon>Metazoa</taxon>
        <taxon>Ecdysozoa</taxon>
        <taxon>Arthropoda</taxon>
        <taxon>Hexapoda</taxon>
        <taxon>Insecta</taxon>
        <taxon>Pterygota</taxon>
        <taxon>Neoptera</taxon>
        <taxon>Endopterygota</taxon>
        <taxon>Coleoptera</taxon>
        <taxon>Polyphaga</taxon>
        <taxon>Cucujiformia</taxon>
        <taxon>Tenebrionidae</taxon>
        <taxon>Pimeliinae</taxon>
        <taxon>Asbolus</taxon>
    </lineage>
</organism>
<dbReference type="FunFam" id="3.40.50.300:FF:000163">
    <property type="entry name" value="Multidrug resistance-associated protein member 4"/>
    <property type="match status" value="1"/>
</dbReference>
<dbReference type="Pfam" id="PF00664">
    <property type="entry name" value="ABC_membrane"/>
    <property type="match status" value="2"/>
</dbReference>
<accession>A0A482V162</accession>
<dbReference type="InterPro" id="IPR050173">
    <property type="entry name" value="ABC_transporter_C-like"/>
</dbReference>
<evidence type="ECO:0000259" key="11">
    <source>
        <dbReference type="PROSITE" id="PS50929"/>
    </source>
</evidence>
<dbReference type="FunFam" id="3.40.50.300:FF:000973">
    <property type="entry name" value="Multidrug resistance-associated protein 4"/>
    <property type="match status" value="1"/>
</dbReference>
<keyword evidence="4" id="KW-0677">Repeat</keyword>
<evidence type="ECO:0000313" key="13">
    <source>
        <dbReference type="Proteomes" id="UP000292052"/>
    </source>
</evidence>
<evidence type="ECO:0000256" key="9">
    <source>
        <dbReference type="SAM" id="Phobius"/>
    </source>
</evidence>
<feature type="transmembrane region" description="Helical" evidence="9">
    <location>
        <begin position="834"/>
        <end position="857"/>
    </location>
</feature>
<dbReference type="InterPro" id="IPR011527">
    <property type="entry name" value="ABC1_TM_dom"/>
</dbReference>
<feature type="transmembrane region" description="Helical" evidence="9">
    <location>
        <begin position="180"/>
        <end position="206"/>
    </location>
</feature>
<dbReference type="PROSITE" id="PS00211">
    <property type="entry name" value="ABC_TRANSPORTER_1"/>
    <property type="match status" value="1"/>
</dbReference>
<dbReference type="Pfam" id="PF00005">
    <property type="entry name" value="ABC_tran"/>
    <property type="match status" value="2"/>
</dbReference>
<proteinExistence type="predicted"/>
<keyword evidence="3 9" id="KW-0812">Transmembrane</keyword>
<feature type="transmembrane region" description="Helical" evidence="9">
    <location>
        <begin position="52"/>
        <end position="71"/>
    </location>
</feature>
<reference evidence="12 13" key="1">
    <citation type="submission" date="2017-03" db="EMBL/GenBank/DDBJ databases">
        <title>Genome of the blue death feigning beetle - Asbolus verrucosus.</title>
        <authorList>
            <person name="Rider S.D."/>
        </authorList>
    </citation>
    <scope>NUCLEOTIDE SEQUENCE [LARGE SCALE GENOMIC DNA]</scope>
    <source>
        <strain evidence="12">Butters</strain>
        <tissue evidence="12">Head and leg muscle</tissue>
    </source>
</reference>
<dbReference type="GO" id="GO:0140359">
    <property type="term" value="F:ABC-type transporter activity"/>
    <property type="evidence" value="ECO:0007669"/>
    <property type="project" value="InterPro"/>
</dbReference>
<feature type="domain" description="ABC transmembrane type-1" evidence="11">
    <location>
        <begin position="594"/>
        <end position="892"/>
    </location>
</feature>
<feature type="transmembrane region" description="Helical" evidence="9">
    <location>
        <begin position="749"/>
        <end position="769"/>
    </location>
</feature>
<evidence type="ECO:0000256" key="2">
    <source>
        <dbReference type="ARBA" id="ARBA00022448"/>
    </source>
</evidence>
<dbReference type="CDD" id="cd18580">
    <property type="entry name" value="ABC_6TM_ABCC_D2"/>
    <property type="match status" value="1"/>
</dbReference>
<evidence type="ECO:0000313" key="12">
    <source>
        <dbReference type="EMBL" id="RZB38622.1"/>
    </source>
</evidence>
<dbReference type="SMART" id="SM00382">
    <property type="entry name" value="AAA"/>
    <property type="match status" value="2"/>
</dbReference>
<feature type="domain" description="ABC transporter" evidence="10">
    <location>
        <begin position="313"/>
        <end position="532"/>
    </location>
</feature>
<feature type="non-terminal residue" evidence="12">
    <location>
        <position position="1156"/>
    </location>
</feature>
<evidence type="ECO:0000256" key="5">
    <source>
        <dbReference type="ARBA" id="ARBA00022741"/>
    </source>
</evidence>